<keyword evidence="2" id="KW-1185">Reference proteome</keyword>
<sequence>MVKDSKAVRFFKKMALKVHYSEVRETQTQFTGVFSSTSPILLWGCRKNKFPNGFETHKWGGRGGQGERQHLDFGTCLLKASETELNYNRPCRLCVCVCVCETL</sequence>
<organism evidence="1 2">
    <name type="scientific">Sphaerodactylus townsendi</name>
    <dbReference type="NCBI Taxonomy" id="933632"/>
    <lineage>
        <taxon>Eukaryota</taxon>
        <taxon>Metazoa</taxon>
        <taxon>Chordata</taxon>
        <taxon>Craniata</taxon>
        <taxon>Vertebrata</taxon>
        <taxon>Euteleostomi</taxon>
        <taxon>Lepidosauria</taxon>
        <taxon>Squamata</taxon>
        <taxon>Bifurcata</taxon>
        <taxon>Gekkota</taxon>
        <taxon>Sphaerodactylidae</taxon>
        <taxon>Sphaerodactylus</taxon>
    </lineage>
</organism>
<evidence type="ECO:0000313" key="1">
    <source>
        <dbReference type="EMBL" id="KAH8005768.1"/>
    </source>
</evidence>
<accession>A0ACB8FJQ5</accession>
<name>A0ACB8FJQ5_9SAUR</name>
<dbReference type="EMBL" id="CM037617">
    <property type="protein sequence ID" value="KAH8005768.1"/>
    <property type="molecule type" value="Genomic_DNA"/>
</dbReference>
<proteinExistence type="predicted"/>
<dbReference type="Proteomes" id="UP000827872">
    <property type="component" value="Linkage Group LG04"/>
</dbReference>
<reference evidence="1" key="1">
    <citation type="submission" date="2021-08" db="EMBL/GenBank/DDBJ databases">
        <title>The first chromosome-level gecko genome reveals the dynamic sex chromosomes of Neotropical dwarf geckos (Sphaerodactylidae: Sphaerodactylus).</title>
        <authorList>
            <person name="Pinto B.J."/>
            <person name="Keating S.E."/>
            <person name="Gamble T."/>
        </authorList>
    </citation>
    <scope>NUCLEOTIDE SEQUENCE</scope>
    <source>
        <strain evidence="1">TG3544</strain>
    </source>
</reference>
<gene>
    <name evidence="1" type="ORF">K3G42_031126</name>
</gene>
<comment type="caution">
    <text evidence="1">The sequence shown here is derived from an EMBL/GenBank/DDBJ whole genome shotgun (WGS) entry which is preliminary data.</text>
</comment>
<protein>
    <submittedName>
        <fullName evidence="1">Uncharacterized protein</fullName>
    </submittedName>
</protein>
<evidence type="ECO:0000313" key="2">
    <source>
        <dbReference type="Proteomes" id="UP000827872"/>
    </source>
</evidence>